<keyword evidence="1" id="KW-0472">Membrane</keyword>
<gene>
    <name evidence="2" type="ORF">GMARGA_LOCUS19644</name>
</gene>
<sequence length="112" mass="13243">MSSYSPTFKSSLKTVLLPSLPTFMDAGDIMEHEMKLNEHDQATKQKIDDPLKKRQIEKSEIPTKKLNKMMEKTRRSKFSMFYVVVGALAILFAWLKFKGLTEKWKFWQEYFV</sequence>
<proteinExistence type="predicted"/>
<feature type="transmembrane region" description="Helical" evidence="1">
    <location>
        <begin position="78"/>
        <end position="97"/>
    </location>
</feature>
<dbReference type="EMBL" id="CAJVQB010016545">
    <property type="protein sequence ID" value="CAG8780398.1"/>
    <property type="molecule type" value="Genomic_DNA"/>
</dbReference>
<name>A0ABN7VJV8_GIGMA</name>
<keyword evidence="1" id="KW-1133">Transmembrane helix</keyword>
<evidence type="ECO:0000313" key="2">
    <source>
        <dbReference type="EMBL" id="CAG8780398.1"/>
    </source>
</evidence>
<evidence type="ECO:0000313" key="3">
    <source>
        <dbReference type="Proteomes" id="UP000789901"/>
    </source>
</evidence>
<protein>
    <submittedName>
        <fullName evidence="2">34238_t:CDS:1</fullName>
    </submittedName>
</protein>
<dbReference type="Proteomes" id="UP000789901">
    <property type="component" value="Unassembled WGS sequence"/>
</dbReference>
<keyword evidence="1" id="KW-0812">Transmembrane</keyword>
<accession>A0ABN7VJV8</accession>
<keyword evidence="3" id="KW-1185">Reference proteome</keyword>
<reference evidence="2 3" key="1">
    <citation type="submission" date="2021-06" db="EMBL/GenBank/DDBJ databases">
        <authorList>
            <person name="Kallberg Y."/>
            <person name="Tangrot J."/>
            <person name="Rosling A."/>
        </authorList>
    </citation>
    <scope>NUCLEOTIDE SEQUENCE [LARGE SCALE GENOMIC DNA]</scope>
    <source>
        <strain evidence="2 3">120-4 pot B 10/14</strain>
    </source>
</reference>
<comment type="caution">
    <text evidence="2">The sequence shown here is derived from an EMBL/GenBank/DDBJ whole genome shotgun (WGS) entry which is preliminary data.</text>
</comment>
<evidence type="ECO:0000256" key="1">
    <source>
        <dbReference type="SAM" id="Phobius"/>
    </source>
</evidence>
<organism evidence="2 3">
    <name type="scientific">Gigaspora margarita</name>
    <dbReference type="NCBI Taxonomy" id="4874"/>
    <lineage>
        <taxon>Eukaryota</taxon>
        <taxon>Fungi</taxon>
        <taxon>Fungi incertae sedis</taxon>
        <taxon>Mucoromycota</taxon>
        <taxon>Glomeromycotina</taxon>
        <taxon>Glomeromycetes</taxon>
        <taxon>Diversisporales</taxon>
        <taxon>Gigasporaceae</taxon>
        <taxon>Gigaspora</taxon>
    </lineage>
</organism>